<evidence type="ECO:0000313" key="1">
    <source>
        <dbReference type="Proteomes" id="UP000095286"/>
    </source>
</evidence>
<evidence type="ECO:0000313" key="2">
    <source>
        <dbReference type="WBParaSite" id="RSKR_0000716166.1"/>
    </source>
</evidence>
<protein>
    <submittedName>
        <fullName evidence="2">Uncharacterized protein</fullName>
    </submittedName>
</protein>
<organism evidence="1 2">
    <name type="scientific">Rhabditophanes sp. KR3021</name>
    <dbReference type="NCBI Taxonomy" id="114890"/>
    <lineage>
        <taxon>Eukaryota</taxon>
        <taxon>Metazoa</taxon>
        <taxon>Ecdysozoa</taxon>
        <taxon>Nematoda</taxon>
        <taxon>Chromadorea</taxon>
        <taxon>Rhabditida</taxon>
        <taxon>Tylenchina</taxon>
        <taxon>Panagrolaimomorpha</taxon>
        <taxon>Strongyloidoidea</taxon>
        <taxon>Alloionematidae</taxon>
        <taxon>Rhabditophanes</taxon>
    </lineage>
</organism>
<reference evidence="2" key="1">
    <citation type="submission" date="2016-11" db="UniProtKB">
        <authorList>
            <consortium name="WormBaseParasite"/>
        </authorList>
    </citation>
    <scope>IDENTIFICATION</scope>
    <source>
        <strain evidence="2">KR3021</strain>
    </source>
</reference>
<name>A0AC35U1V3_9BILA</name>
<dbReference type="Proteomes" id="UP000095286">
    <property type="component" value="Unplaced"/>
</dbReference>
<dbReference type="WBParaSite" id="RSKR_0000716166.1">
    <property type="protein sequence ID" value="RSKR_0000716166.1"/>
    <property type="gene ID" value="RSKR_0000716166"/>
</dbReference>
<sequence length="125" mass="14369">MFDKFVPSSLSKKLNKRHSKLSITRHNSISKISSKFYDDQCIKFNKTTTIIKNTPRIIISDAKEFEAHDNKMSLIANMDDIAFLYGLGQTSPHLLRVPTRSFNPKNINKFDFKQCLSVMAELSKL</sequence>
<proteinExistence type="predicted"/>
<accession>A0AC35U1V3</accession>